<dbReference type="SUPFAM" id="SSF81383">
    <property type="entry name" value="F-box domain"/>
    <property type="match status" value="1"/>
</dbReference>
<dbReference type="OrthoDB" id="615024at2759"/>
<organism evidence="2">
    <name type="scientific">Setaria italica</name>
    <name type="common">Foxtail millet</name>
    <name type="synonym">Panicum italicum</name>
    <dbReference type="NCBI Taxonomy" id="4555"/>
    <lineage>
        <taxon>Eukaryota</taxon>
        <taxon>Viridiplantae</taxon>
        <taxon>Streptophyta</taxon>
        <taxon>Embryophyta</taxon>
        <taxon>Tracheophyta</taxon>
        <taxon>Spermatophyta</taxon>
        <taxon>Magnoliopsida</taxon>
        <taxon>Liliopsida</taxon>
        <taxon>Poales</taxon>
        <taxon>Poaceae</taxon>
        <taxon>PACMAD clade</taxon>
        <taxon>Panicoideae</taxon>
        <taxon>Panicodae</taxon>
        <taxon>Paniceae</taxon>
        <taxon>Cenchrinae</taxon>
        <taxon>Setaria</taxon>
    </lineage>
</organism>
<dbReference type="AlphaFoldDB" id="A0A368Q284"/>
<dbReference type="EMBL" id="CM003529">
    <property type="protein sequence ID" value="RCV11904.1"/>
    <property type="molecule type" value="Genomic_DNA"/>
</dbReference>
<evidence type="ECO:0000259" key="1">
    <source>
        <dbReference type="Pfam" id="PF12937"/>
    </source>
</evidence>
<protein>
    <recommendedName>
        <fullName evidence="1">F-box domain-containing protein</fullName>
    </recommendedName>
</protein>
<name>A0A368Q284_SETIT</name>
<accession>A0A368Q284</accession>
<reference evidence="2" key="1">
    <citation type="journal article" date="2012" name="Nat. Biotechnol.">
        <title>Reference genome sequence of the model plant Setaria.</title>
        <authorList>
            <person name="Bennetzen J.L."/>
            <person name="Schmutz J."/>
            <person name="Wang H."/>
            <person name="Percifield R."/>
            <person name="Hawkins J."/>
            <person name="Pontaroli A.C."/>
            <person name="Estep M."/>
            <person name="Feng L."/>
            <person name="Vaughn J.N."/>
            <person name="Grimwood J."/>
            <person name="Jenkins J."/>
            <person name="Barry K."/>
            <person name="Lindquist E."/>
            <person name="Hellsten U."/>
            <person name="Deshpande S."/>
            <person name="Wang X."/>
            <person name="Wu X."/>
            <person name="Mitros T."/>
            <person name="Triplett J."/>
            <person name="Yang X."/>
            <person name="Ye C.Y."/>
            <person name="Mauro-Herrera M."/>
            <person name="Wang L."/>
            <person name="Li P."/>
            <person name="Sharma M."/>
            <person name="Sharma R."/>
            <person name="Ronald P.C."/>
            <person name="Panaud O."/>
            <person name="Kellogg E.A."/>
            <person name="Brutnell T.P."/>
            <person name="Doust A.N."/>
            <person name="Tuskan G.A."/>
            <person name="Rokhsar D."/>
            <person name="Devos K.M."/>
        </authorList>
    </citation>
    <scope>NUCLEOTIDE SEQUENCE [LARGE SCALE GENOMIC DNA]</scope>
    <source>
        <strain evidence="2">Yugu1</strain>
    </source>
</reference>
<dbReference type="InterPro" id="IPR001810">
    <property type="entry name" value="F-box_dom"/>
</dbReference>
<dbReference type="PANTHER" id="PTHR33207">
    <property type="entry name" value="F-BOX DOMAIN CONTAINING PROTEIN-RELATED"/>
    <property type="match status" value="1"/>
</dbReference>
<dbReference type="InterPro" id="IPR036047">
    <property type="entry name" value="F-box-like_dom_sf"/>
</dbReference>
<gene>
    <name evidence="2" type="ORF">SETIT_2G224200v2</name>
</gene>
<sequence length="421" mass="47123">MKGSRRLVKSRYADLGFDREGRNMGGIPDDVLELILLHLASPVNLIRAATTCKRWHGIVAGARFLRRFGSLNGRHLVAGSYHNSRFLDSSELEPEPEHQAPAFVGSYHNGRFLDSSEPEPEPEYAPPAFVASSPPAAGGVDGERFSLDFLWEPDEVVDPYFWRIKDSRGGLLLWALEERYDFSPTWSLHVVVCDPLARRYRAIPPLVKPDRYHIHSGPFLLDGDVAPCSPHRDRGSWRGYSVDGQRMRLFMGRTRASLYWQGEGKTVTALDRSTAELSCSELPGTEDWDGRSTALRVAAGRDGEARVLTTWPGGVLKVFALPRGDGEWAHEKTIDLSAVARGLPGYRPTYFSGEVASWTNVTDTALVVLWWREESWAFRLDIEAVEAELVPIDGFCDVAFPCELPWPPVLRRRARKLPAGV</sequence>
<dbReference type="Pfam" id="PF12937">
    <property type="entry name" value="F-box-like"/>
    <property type="match status" value="1"/>
</dbReference>
<proteinExistence type="predicted"/>
<reference evidence="2" key="2">
    <citation type="submission" date="2015-07" db="EMBL/GenBank/DDBJ databases">
        <authorList>
            <person name="Noorani M."/>
        </authorList>
    </citation>
    <scope>NUCLEOTIDE SEQUENCE</scope>
    <source>
        <strain evidence="2">Yugu1</strain>
    </source>
</reference>
<evidence type="ECO:0000313" key="2">
    <source>
        <dbReference type="EMBL" id="RCV11904.1"/>
    </source>
</evidence>
<feature type="domain" description="F-box" evidence="1">
    <location>
        <begin position="27"/>
        <end position="61"/>
    </location>
</feature>